<accession>A0A061EVG1</accession>
<dbReference type="Proteomes" id="UP000026915">
    <property type="component" value="Chromosome 5"/>
</dbReference>
<dbReference type="GO" id="GO:1905614">
    <property type="term" value="P:negative regulation of developmental vegetative growth"/>
    <property type="evidence" value="ECO:0007669"/>
    <property type="project" value="EnsemblPlants"/>
</dbReference>
<dbReference type="GO" id="GO:0009651">
    <property type="term" value="P:response to salt stress"/>
    <property type="evidence" value="ECO:0007669"/>
    <property type="project" value="EnsemblPlants"/>
</dbReference>
<evidence type="ECO:0000256" key="6">
    <source>
        <dbReference type="SAM" id="SignalP"/>
    </source>
</evidence>
<dbReference type="GO" id="GO:0010187">
    <property type="term" value="P:negative regulation of seed germination"/>
    <property type="evidence" value="ECO:0007669"/>
    <property type="project" value="EnsemblPlants"/>
</dbReference>
<dbReference type="SUPFAM" id="SSF51197">
    <property type="entry name" value="Clavaminate synthase-like"/>
    <property type="match status" value="1"/>
</dbReference>
<evidence type="ECO:0000256" key="2">
    <source>
        <dbReference type="ARBA" id="ARBA00022723"/>
    </source>
</evidence>
<dbReference type="InterPro" id="IPR037151">
    <property type="entry name" value="AlkB-like_sf"/>
</dbReference>
<dbReference type="GO" id="GO:0009408">
    <property type="term" value="P:response to heat"/>
    <property type="evidence" value="ECO:0007669"/>
    <property type="project" value="EnsemblPlants"/>
</dbReference>
<protein>
    <submittedName>
        <fullName evidence="8">Oxidoreductases isoform 1</fullName>
    </submittedName>
</protein>
<evidence type="ECO:0000313" key="9">
    <source>
        <dbReference type="Proteomes" id="UP000026915"/>
    </source>
</evidence>
<evidence type="ECO:0000256" key="4">
    <source>
        <dbReference type="ARBA" id="ARBA00023002"/>
    </source>
</evidence>
<feature type="chain" id="PRO_5001597846" evidence="6">
    <location>
        <begin position="23"/>
        <end position="333"/>
    </location>
</feature>
<dbReference type="STRING" id="3641.A0A061EVG1"/>
<reference evidence="8 9" key="1">
    <citation type="journal article" date="2013" name="Genome Biol.">
        <title>The genome sequence of the most widely cultivated cacao type and its use to identify candidate genes regulating pod color.</title>
        <authorList>
            <person name="Motamayor J.C."/>
            <person name="Mockaitis K."/>
            <person name="Schmutz J."/>
            <person name="Haiminen N."/>
            <person name="Iii D.L."/>
            <person name="Cornejo O."/>
            <person name="Findley S.D."/>
            <person name="Zheng P."/>
            <person name="Utro F."/>
            <person name="Royaert S."/>
            <person name="Saski C."/>
            <person name="Jenkins J."/>
            <person name="Podicheti R."/>
            <person name="Zhao M."/>
            <person name="Scheffler B.E."/>
            <person name="Stack J.C."/>
            <person name="Feltus F.A."/>
            <person name="Mustiga G.M."/>
            <person name="Amores F."/>
            <person name="Phillips W."/>
            <person name="Marelli J.P."/>
            <person name="May G.D."/>
            <person name="Shapiro H."/>
            <person name="Ma J."/>
            <person name="Bustamante C.D."/>
            <person name="Schnell R.J."/>
            <person name="Main D."/>
            <person name="Gilbert D."/>
            <person name="Parida L."/>
            <person name="Kuhn D.N."/>
        </authorList>
    </citation>
    <scope>NUCLEOTIDE SEQUENCE [LARGE SCALE GENOMIC DNA]</scope>
    <source>
        <strain evidence="9">cv. Matina 1-6</strain>
    </source>
</reference>
<dbReference type="GO" id="GO:0046872">
    <property type="term" value="F:metal ion binding"/>
    <property type="evidence" value="ECO:0007669"/>
    <property type="project" value="UniProtKB-KW"/>
</dbReference>
<dbReference type="AlphaFoldDB" id="A0A061EVG1"/>
<keyword evidence="4" id="KW-0560">Oxidoreductase</keyword>
<name>A0A061EVG1_THECC</name>
<dbReference type="EMBL" id="CM001883">
    <property type="protein sequence ID" value="EOY08786.1"/>
    <property type="molecule type" value="Genomic_DNA"/>
</dbReference>
<keyword evidence="2" id="KW-0479">Metal-binding</keyword>
<evidence type="ECO:0000256" key="5">
    <source>
        <dbReference type="ARBA" id="ARBA00023004"/>
    </source>
</evidence>
<sequence length="333" mass="37315">MGCWILSTRPILEYFCITLLIALLYHPPPTPPPRAILLSLVFFRFGYNLCSLSPDGESPATLYVNWGMERKEKLNNFIVGDLPTLIYIPDFITDSEQAQLLNNIYQAPVSKWKSLKNRRLQNWGGVVHEKGLLPQDLPPWLAKITKRIYEGSGLFPSAINHVLINEYLSNQGIMPHQDGPAYYPVVAILSLGSPVVMDFTPHSRLQSCKRTLKENVGDKISNGGAVAIEANDGSDNNRPFSVLLMPCSLLIFKDDAYSGKFMSKGLYYLHGIEDSEVHRFDLAVNEIDSLSLSSSGQAEVMRSDNAKIVSRTANRISLTCRLVLKVHKNLFKF</sequence>
<dbReference type="GO" id="GO:1902584">
    <property type="term" value="P:positive regulation of response to water deprivation"/>
    <property type="evidence" value="ECO:0007669"/>
    <property type="project" value="EnsemblPlants"/>
</dbReference>
<evidence type="ECO:0000256" key="1">
    <source>
        <dbReference type="ARBA" id="ARBA00007879"/>
    </source>
</evidence>
<dbReference type="InterPro" id="IPR032862">
    <property type="entry name" value="ALKBH6"/>
</dbReference>
<keyword evidence="3" id="KW-0223">Dioxygenase</keyword>
<proteinExistence type="inferred from homology"/>
<dbReference type="eggNOG" id="KOG3200">
    <property type="taxonomic scope" value="Eukaryota"/>
</dbReference>
<dbReference type="GO" id="GO:0062153">
    <property type="term" value="F:C5-methylcytidine-containing RNA reader activity"/>
    <property type="evidence" value="ECO:0007669"/>
    <property type="project" value="EnsemblPlants"/>
</dbReference>
<dbReference type="GO" id="GO:0005634">
    <property type="term" value="C:nucleus"/>
    <property type="evidence" value="ECO:0000318"/>
    <property type="project" value="GO_Central"/>
</dbReference>
<dbReference type="PANTHER" id="PTHR46030:SF1">
    <property type="entry name" value="ALPHA-KETOGLUTARATE-DEPENDENT DIOXYGENASE ALKB HOMOLOG 6"/>
    <property type="match status" value="1"/>
</dbReference>
<dbReference type="HOGENOM" id="CLU_059836_1_0_1"/>
<keyword evidence="9" id="KW-1185">Reference proteome</keyword>
<dbReference type="GO" id="GO:0009409">
    <property type="term" value="P:response to cold"/>
    <property type="evidence" value="ECO:0007669"/>
    <property type="project" value="EnsemblPlants"/>
</dbReference>
<dbReference type="InterPro" id="IPR027450">
    <property type="entry name" value="AlkB-like"/>
</dbReference>
<dbReference type="Gramene" id="EOY08786">
    <property type="protein sequence ID" value="EOY08786"/>
    <property type="gene ID" value="TCM_023927"/>
</dbReference>
<comment type="similarity">
    <text evidence="1">Belongs to the alkB family.</text>
</comment>
<keyword evidence="6" id="KW-0732">Signal</keyword>
<evidence type="ECO:0000256" key="3">
    <source>
        <dbReference type="ARBA" id="ARBA00022964"/>
    </source>
</evidence>
<dbReference type="GO" id="GO:1905615">
    <property type="term" value="P:positive regulation of developmental vegetative growth"/>
    <property type="evidence" value="ECO:0007669"/>
    <property type="project" value="EnsemblPlants"/>
</dbReference>
<dbReference type="OMA" id="KSPKTKW"/>
<dbReference type="Pfam" id="PF13532">
    <property type="entry name" value="2OG-FeII_Oxy_2"/>
    <property type="match status" value="1"/>
</dbReference>
<dbReference type="FunCoup" id="A0A061EVG1">
    <property type="interactions" value="1203"/>
</dbReference>
<dbReference type="Gene3D" id="2.60.120.590">
    <property type="entry name" value="Alpha-ketoglutarate-dependent dioxygenase AlkB-like"/>
    <property type="match status" value="1"/>
</dbReference>
<dbReference type="GO" id="GO:0009737">
    <property type="term" value="P:response to abscisic acid"/>
    <property type="evidence" value="ECO:0007669"/>
    <property type="project" value="EnsemblPlants"/>
</dbReference>
<organism evidence="8 9">
    <name type="scientific">Theobroma cacao</name>
    <name type="common">Cacao</name>
    <name type="synonym">Cocoa</name>
    <dbReference type="NCBI Taxonomy" id="3641"/>
    <lineage>
        <taxon>Eukaryota</taxon>
        <taxon>Viridiplantae</taxon>
        <taxon>Streptophyta</taxon>
        <taxon>Embryophyta</taxon>
        <taxon>Tracheophyta</taxon>
        <taxon>Spermatophyta</taxon>
        <taxon>Magnoliopsida</taxon>
        <taxon>eudicotyledons</taxon>
        <taxon>Gunneridae</taxon>
        <taxon>Pentapetalae</taxon>
        <taxon>rosids</taxon>
        <taxon>malvids</taxon>
        <taxon>Malvales</taxon>
        <taxon>Malvaceae</taxon>
        <taxon>Byttnerioideae</taxon>
        <taxon>Theobroma</taxon>
    </lineage>
</organism>
<feature type="signal peptide" evidence="6">
    <location>
        <begin position="1"/>
        <end position="22"/>
    </location>
</feature>
<evidence type="ECO:0000259" key="7">
    <source>
        <dbReference type="Pfam" id="PF13532"/>
    </source>
</evidence>
<gene>
    <name evidence="8" type="ORF">TCM_023927</name>
</gene>
<dbReference type="InParanoid" id="A0A061EVG1"/>
<dbReference type="GO" id="GO:0051213">
    <property type="term" value="F:dioxygenase activity"/>
    <property type="evidence" value="ECO:0007669"/>
    <property type="project" value="UniProtKB-KW"/>
</dbReference>
<evidence type="ECO:0000313" key="8">
    <source>
        <dbReference type="EMBL" id="EOY08786.1"/>
    </source>
</evidence>
<feature type="domain" description="Alpha-ketoglutarate-dependent dioxygenase AlkB-like" evidence="7">
    <location>
        <begin position="121"/>
        <end position="253"/>
    </location>
</feature>
<dbReference type="PANTHER" id="PTHR46030">
    <property type="entry name" value="ALPHA-KETOGLUTARATE-DEPENDENT DIOXYGENASE ALKB HOMOLOG 6"/>
    <property type="match status" value="1"/>
</dbReference>
<keyword evidence="5" id="KW-0408">Iron</keyword>
<dbReference type="GO" id="GO:1990247">
    <property type="term" value="F:N6-methyladenosine-containing RNA reader activity"/>
    <property type="evidence" value="ECO:0007669"/>
    <property type="project" value="EnsemblPlants"/>
</dbReference>